<dbReference type="AlphaFoldDB" id="A0A371IMI2"/>
<accession>A0A371IMI2</accession>
<dbReference type="GO" id="GO:0007059">
    <property type="term" value="P:chromosome segregation"/>
    <property type="evidence" value="ECO:0007669"/>
    <property type="project" value="UniProtKB-KW"/>
</dbReference>
<sequence>MFQLVTDSYKGPLDVLLELIQKNKLDISQISLTKITQEFIAYVNSLKESDNDLVSDFVYIAGRLIRIKSNYMLNLPYEEDEVDLEQMLKEYAKYKEITANLFELYDSDYPYYERLPQEIYYREEIDFSKVTLENLMTCAQIMRPVKALGKPRFIRVQKSLPDKIKYISKYVQKKLKCHFDDIVVEKTCDEKVVSMLGVLALVKQDELKIEQQSNFETITLEKRKTW</sequence>
<evidence type="ECO:0000313" key="4">
    <source>
        <dbReference type="Proteomes" id="UP000093352"/>
    </source>
</evidence>
<dbReference type="EMBL" id="MBEW02000005">
    <property type="protein sequence ID" value="RDY21687.1"/>
    <property type="molecule type" value="Genomic_DNA"/>
</dbReference>
<keyword evidence="4" id="KW-1185">Reference proteome</keyword>
<evidence type="ECO:0000256" key="1">
    <source>
        <dbReference type="ARBA" id="ARBA00022829"/>
    </source>
</evidence>
<gene>
    <name evidence="3" type="ORF">BBG48_003645</name>
</gene>
<dbReference type="PANTHER" id="PTHR33969:SF2">
    <property type="entry name" value="SEGREGATION AND CONDENSATION PROTEIN A"/>
    <property type="match status" value="1"/>
</dbReference>
<protein>
    <recommendedName>
        <fullName evidence="2">Segregation and condensation protein A</fullName>
    </recommendedName>
</protein>
<organism evidence="3 4">
    <name type="scientific">Criibacterium bergeronii</name>
    <dbReference type="NCBI Taxonomy" id="1871336"/>
    <lineage>
        <taxon>Bacteria</taxon>
        <taxon>Bacillati</taxon>
        <taxon>Bacillota</taxon>
        <taxon>Clostridia</taxon>
        <taxon>Peptostreptococcales</taxon>
        <taxon>Filifactoraceae</taxon>
        <taxon>Criibacterium</taxon>
    </lineage>
</organism>
<dbReference type="Pfam" id="PF02616">
    <property type="entry name" value="SMC_ScpA"/>
    <property type="match status" value="1"/>
</dbReference>
<dbReference type="PANTHER" id="PTHR33969">
    <property type="entry name" value="SEGREGATION AND CONDENSATION PROTEIN A"/>
    <property type="match status" value="1"/>
</dbReference>
<evidence type="ECO:0000256" key="2">
    <source>
        <dbReference type="ARBA" id="ARBA00044777"/>
    </source>
</evidence>
<dbReference type="Proteomes" id="UP000093352">
    <property type="component" value="Unassembled WGS sequence"/>
</dbReference>
<keyword evidence="1" id="KW-0159">Chromosome partition</keyword>
<evidence type="ECO:0000313" key="3">
    <source>
        <dbReference type="EMBL" id="RDY21687.1"/>
    </source>
</evidence>
<proteinExistence type="predicted"/>
<dbReference type="STRING" id="1871336.BBG48_00055"/>
<name>A0A371IMI2_9FIRM</name>
<reference evidence="3 4" key="1">
    <citation type="journal article" date="2016" name="Genome Announc.">
        <title>Draft Genome Sequence of Criibacterium bergeronii gen. nov., sp. nov., Strain CCRI-22567T, Isolated from a Vaginal Sample from a Woman with Bacterial Vaginosis.</title>
        <authorList>
            <person name="Maheux A.F."/>
            <person name="Berube E."/>
            <person name="Boudreau D.K."/>
            <person name="Raymond F."/>
            <person name="Corbeil J."/>
            <person name="Roy P.H."/>
            <person name="Boissinot M."/>
            <person name="Omar R.F."/>
        </authorList>
    </citation>
    <scope>NUCLEOTIDE SEQUENCE [LARGE SCALE GENOMIC DNA]</scope>
    <source>
        <strain evidence="3 4">CCRI-22567</strain>
    </source>
</reference>
<dbReference type="RefSeq" id="WP_068911329.1">
    <property type="nucleotide sequence ID" value="NZ_MBEW02000005.1"/>
</dbReference>
<dbReference type="Gene3D" id="6.10.250.2410">
    <property type="match status" value="1"/>
</dbReference>
<dbReference type="InterPro" id="IPR003768">
    <property type="entry name" value="ScpA"/>
</dbReference>
<comment type="caution">
    <text evidence="3">The sequence shown here is derived from an EMBL/GenBank/DDBJ whole genome shotgun (WGS) entry which is preliminary data.</text>
</comment>